<dbReference type="HOGENOM" id="CLU_079569_2_3_4"/>
<comment type="subcellular location">
    <subcellularLocation>
        <location evidence="1">Cell membrane</location>
        <topology evidence="1">Multi-pass membrane protein</topology>
    </subcellularLocation>
</comment>
<gene>
    <name evidence="8" type="ORF">HMPREF1476_01112</name>
</gene>
<feature type="transmembrane region" description="Helical" evidence="7">
    <location>
        <begin position="194"/>
        <end position="215"/>
    </location>
</feature>
<keyword evidence="5 7" id="KW-1133">Transmembrane helix</keyword>
<evidence type="ECO:0000256" key="4">
    <source>
        <dbReference type="ARBA" id="ARBA00022692"/>
    </source>
</evidence>
<feature type="transmembrane region" description="Helical" evidence="7">
    <location>
        <begin position="121"/>
        <end position="147"/>
    </location>
</feature>
<dbReference type="AlphaFoldDB" id="S3BDQ2"/>
<reference evidence="8 9" key="1">
    <citation type="submission" date="2013-04" db="EMBL/GenBank/DDBJ databases">
        <title>The Genome Sequence of Sutterella wadsworthensis HGA0223.</title>
        <authorList>
            <consortium name="The Broad Institute Genomics Platform"/>
            <person name="Earl A."/>
            <person name="Ward D."/>
            <person name="Feldgarden M."/>
            <person name="Gevers D."/>
            <person name="Schmidt T.M."/>
            <person name="Dover J."/>
            <person name="Dai D."/>
            <person name="Walker B."/>
            <person name="Young S."/>
            <person name="Zeng Q."/>
            <person name="Gargeya S."/>
            <person name="Fitzgerald M."/>
            <person name="Haas B."/>
            <person name="Abouelleil A."/>
            <person name="Allen A.W."/>
            <person name="Alvarado L."/>
            <person name="Arachchi H.M."/>
            <person name="Berlin A.M."/>
            <person name="Chapman S.B."/>
            <person name="Gainer-Dewar J."/>
            <person name="Goldberg J."/>
            <person name="Griggs A."/>
            <person name="Gujja S."/>
            <person name="Hansen M."/>
            <person name="Howarth C."/>
            <person name="Imamovic A."/>
            <person name="Ireland A."/>
            <person name="Larimer J."/>
            <person name="McCowan C."/>
            <person name="Murphy C."/>
            <person name="Pearson M."/>
            <person name="Poon T.W."/>
            <person name="Priest M."/>
            <person name="Roberts A."/>
            <person name="Saif S."/>
            <person name="Shea T."/>
            <person name="Sisk P."/>
            <person name="Sykes S."/>
            <person name="Wortman J."/>
            <person name="Nusbaum C."/>
            <person name="Birren B."/>
        </authorList>
    </citation>
    <scope>NUCLEOTIDE SEQUENCE [LARGE SCALE GENOMIC DNA]</scope>
    <source>
        <strain evidence="8 9">HGA0223</strain>
    </source>
</reference>
<dbReference type="Pfam" id="PF01810">
    <property type="entry name" value="LysE"/>
    <property type="match status" value="1"/>
</dbReference>
<feature type="transmembrane region" description="Helical" evidence="7">
    <location>
        <begin position="39"/>
        <end position="63"/>
    </location>
</feature>
<dbReference type="Proteomes" id="UP000014400">
    <property type="component" value="Unassembled WGS sequence"/>
</dbReference>
<keyword evidence="9" id="KW-1185">Reference proteome</keyword>
<evidence type="ECO:0000256" key="6">
    <source>
        <dbReference type="ARBA" id="ARBA00023136"/>
    </source>
</evidence>
<sequence>MDKSIALYLFVSFVACITPGSGVLYTIASGFRGGMKCVLASPLGTCLGCSLMSALSATGLGALIANSPAAYNVLQVVSALVLVWFGLQSWRSGALDLSAASDSAAREGLRSGQERFTFRKIFWGAVVLQASNIMLIVFLLSLMPPFIRTDQPYLPQAVMLSALFVLVCFVVHLGYSWIAAAGAKRLAGPKFSFWLNRISAVLFWLLAVSVIWNAFFKS</sequence>
<organism evidence="8 9">
    <name type="scientific">Sutterella wadsworthensis HGA0223</name>
    <dbReference type="NCBI Taxonomy" id="1203554"/>
    <lineage>
        <taxon>Bacteria</taxon>
        <taxon>Pseudomonadati</taxon>
        <taxon>Pseudomonadota</taxon>
        <taxon>Betaproteobacteria</taxon>
        <taxon>Burkholderiales</taxon>
        <taxon>Sutterellaceae</taxon>
        <taxon>Sutterella</taxon>
    </lineage>
</organism>
<evidence type="ECO:0000256" key="3">
    <source>
        <dbReference type="ARBA" id="ARBA00022475"/>
    </source>
</evidence>
<dbReference type="PANTHER" id="PTHR30086">
    <property type="entry name" value="ARGININE EXPORTER PROTEIN ARGO"/>
    <property type="match status" value="1"/>
</dbReference>
<dbReference type="GO" id="GO:0042970">
    <property type="term" value="F:homoserine transmembrane transporter activity"/>
    <property type="evidence" value="ECO:0007669"/>
    <property type="project" value="TreeGrafter"/>
</dbReference>
<dbReference type="PROSITE" id="PS51257">
    <property type="entry name" value="PROKAR_LIPOPROTEIN"/>
    <property type="match status" value="1"/>
</dbReference>
<keyword evidence="4 7" id="KW-0812">Transmembrane</keyword>
<evidence type="ECO:0000256" key="1">
    <source>
        <dbReference type="ARBA" id="ARBA00004651"/>
    </source>
</evidence>
<dbReference type="PANTHER" id="PTHR30086:SF14">
    <property type="entry name" value="HOMOSERINE_HOMOSERINE LACTONE EFFLUX PROTEIN"/>
    <property type="match status" value="1"/>
</dbReference>
<dbReference type="GO" id="GO:0005886">
    <property type="term" value="C:plasma membrane"/>
    <property type="evidence" value="ECO:0007669"/>
    <property type="project" value="UniProtKB-SubCell"/>
</dbReference>
<keyword evidence="6 7" id="KW-0472">Membrane</keyword>
<evidence type="ECO:0000313" key="8">
    <source>
        <dbReference type="EMBL" id="EPD99433.1"/>
    </source>
</evidence>
<accession>S3BDQ2</accession>
<dbReference type="InterPro" id="IPR001123">
    <property type="entry name" value="LeuE-type"/>
</dbReference>
<evidence type="ECO:0000256" key="5">
    <source>
        <dbReference type="ARBA" id="ARBA00022989"/>
    </source>
</evidence>
<dbReference type="PATRIC" id="fig|1203554.3.peg.1147"/>
<keyword evidence="3" id="KW-1003">Cell membrane</keyword>
<name>S3BDQ2_9BURK</name>
<dbReference type="EMBL" id="ATCF01000016">
    <property type="protein sequence ID" value="EPD99433.1"/>
    <property type="molecule type" value="Genomic_DNA"/>
</dbReference>
<feature type="transmembrane region" description="Helical" evidence="7">
    <location>
        <begin position="6"/>
        <end position="27"/>
    </location>
</feature>
<evidence type="ECO:0000256" key="2">
    <source>
        <dbReference type="ARBA" id="ARBA00007928"/>
    </source>
</evidence>
<dbReference type="STRING" id="1203554.HMPREF1476_01112"/>
<evidence type="ECO:0000313" key="9">
    <source>
        <dbReference type="Proteomes" id="UP000014400"/>
    </source>
</evidence>
<dbReference type="eggNOG" id="COG1280">
    <property type="taxonomic scope" value="Bacteria"/>
</dbReference>
<comment type="caution">
    <text evidence="8">The sequence shown here is derived from an EMBL/GenBank/DDBJ whole genome shotgun (WGS) entry which is preliminary data.</text>
</comment>
<comment type="similarity">
    <text evidence="2">Belongs to the Rht family.</text>
</comment>
<dbReference type="RefSeq" id="WP_016474401.1">
    <property type="nucleotide sequence ID" value="NZ_KE150480.1"/>
</dbReference>
<evidence type="ECO:0008006" key="10">
    <source>
        <dbReference type="Google" id="ProtNLM"/>
    </source>
</evidence>
<proteinExistence type="inferred from homology"/>
<evidence type="ECO:0000256" key="7">
    <source>
        <dbReference type="SAM" id="Phobius"/>
    </source>
</evidence>
<protein>
    <recommendedName>
        <fullName evidence="10">Translocator protein, LysE family</fullName>
    </recommendedName>
</protein>
<feature type="transmembrane region" description="Helical" evidence="7">
    <location>
        <begin position="159"/>
        <end position="182"/>
    </location>
</feature>